<evidence type="ECO:0000313" key="2">
    <source>
        <dbReference type="EMBL" id="GAA0872185.1"/>
    </source>
</evidence>
<dbReference type="SUPFAM" id="SSF56219">
    <property type="entry name" value="DNase I-like"/>
    <property type="match status" value="1"/>
</dbReference>
<organism evidence="2 3">
    <name type="scientific">Gangjinia marincola</name>
    <dbReference type="NCBI Taxonomy" id="578463"/>
    <lineage>
        <taxon>Bacteria</taxon>
        <taxon>Pseudomonadati</taxon>
        <taxon>Bacteroidota</taxon>
        <taxon>Flavobacteriia</taxon>
        <taxon>Flavobacteriales</taxon>
        <taxon>Flavobacteriaceae</taxon>
        <taxon>Gangjinia</taxon>
    </lineage>
</organism>
<comment type="caution">
    <text evidence="2">The sequence shown here is derived from an EMBL/GenBank/DDBJ whole genome shotgun (WGS) entry which is preliminary data.</text>
</comment>
<dbReference type="Gene3D" id="3.60.10.10">
    <property type="entry name" value="Endonuclease/exonuclease/phosphatase"/>
    <property type="match status" value="1"/>
</dbReference>
<dbReference type="NCBIfam" id="TIGR04183">
    <property type="entry name" value="Por_Secre_tail"/>
    <property type="match status" value="1"/>
</dbReference>
<accession>A0ABP3XSI9</accession>
<dbReference type="Proteomes" id="UP001500507">
    <property type="component" value="Unassembled WGS sequence"/>
</dbReference>
<gene>
    <name evidence="2" type="ORF">GCM10009117_13320</name>
</gene>
<evidence type="ECO:0000313" key="3">
    <source>
        <dbReference type="Proteomes" id="UP001500507"/>
    </source>
</evidence>
<dbReference type="RefSeq" id="WP_343765068.1">
    <property type="nucleotide sequence ID" value="NZ_BAAAFG010000013.1"/>
</dbReference>
<dbReference type="InterPro" id="IPR026444">
    <property type="entry name" value="Secre_tail"/>
</dbReference>
<reference evidence="3" key="1">
    <citation type="journal article" date="2019" name="Int. J. Syst. Evol. Microbiol.">
        <title>The Global Catalogue of Microorganisms (GCM) 10K type strain sequencing project: providing services to taxonomists for standard genome sequencing and annotation.</title>
        <authorList>
            <consortium name="The Broad Institute Genomics Platform"/>
            <consortium name="The Broad Institute Genome Sequencing Center for Infectious Disease"/>
            <person name="Wu L."/>
            <person name="Ma J."/>
        </authorList>
    </citation>
    <scope>NUCLEOTIDE SEQUENCE [LARGE SCALE GENOMIC DNA]</scope>
    <source>
        <strain evidence="3">JCM 16082</strain>
    </source>
</reference>
<name>A0ABP3XSI9_9FLAO</name>
<protein>
    <submittedName>
        <fullName evidence="2">Uncharacterized protein</fullName>
    </submittedName>
</protein>
<proteinExistence type="predicted"/>
<sequence length="414" mass="46708">MKFRLVFFILVSIGGVHHVFGQATLRTMFYNVLNYPSAPPSNREDLLAEILEDINPDLFMICELETEAGGDEILSESFANLPGTYDRSEFVPNASGGAEIHQMIFYNTQRFDLIAQGEIVSVTRDINYFRLNVLDQGFPTPVSLYVFVAHLKAGQGDYNENRRFIMADAFTDFLETIPDDSNVIFTGDLNVYSSQEFAYLEITNTLNGTNNITMRDPIGQAGGWHTNFNYRAIHTQSTRTSSSTGAGGGLDDRFDFILVSQNMMDPNHEISYVEDTYETYGNNGNCYNDNIGDVDCSGFYGQDLRQTLEDMSDHLPVIMNLELNSDLLLVETPQEKPRKPLLKNSLVRQNVYLNLPPDQAELHVAIFDSFGKKVLATRIPTDQESLEVATLSPGVYFFTIEDARYSPEKFVIYH</sequence>
<dbReference type="InterPro" id="IPR036691">
    <property type="entry name" value="Endo/exonu/phosph_ase_sf"/>
</dbReference>
<keyword evidence="3" id="KW-1185">Reference proteome</keyword>
<keyword evidence="1" id="KW-0732">Signal</keyword>
<evidence type="ECO:0000256" key="1">
    <source>
        <dbReference type="ARBA" id="ARBA00022729"/>
    </source>
</evidence>
<dbReference type="EMBL" id="BAAAFG010000013">
    <property type="protein sequence ID" value="GAA0872185.1"/>
    <property type="molecule type" value="Genomic_DNA"/>
</dbReference>